<dbReference type="GO" id="GO:0016799">
    <property type="term" value="F:hydrolase activity, hydrolyzing N-glycosyl compounds"/>
    <property type="evidence" value="ECO:0007669"/>
    <property type="project" value="InterPro"/>
</dbReference>
<keyword evidence="2" id="KW-0456">Lyase</keyword>
<dbReference type="EMBL" id="DTDH01000159">
    <property type="protein sequence ID" value="HGT98878.1"/>
    <property type="molecule type" value="Genomic_DNA"/>
</dbReference>
<evidence type="ECO:0000313" key="1">
    <source>
        <dbReference type="EMBL" id="HFQ78483.1"/>
    </source>
</evidence>
<dbReference type="InterPro" id="IPR011257">
    <property type="entry name" value="DNA_glycosylase"/>
</dbReference>
<organism evidence="2">
    <name type="scientific">Ignisphaera aggregans</name>
    <dbReference type="NCBI Taxonomy" id="334771"/>
    <lineage>
        <taxon>Archaea</taxon>
        <taxon>Thermoproteota</taxon>
        <taxon>Thermoprotei</taxon>
        <taxon>Desulfurococcales</taxon>
        <taxon>Desulfurococcaceae</taxon>
        <taxon>Ignisphaera</taxon>
    </lineage>
</organism>
<dbReference type="InterPro" id="IPR023170">
    <property type="entry name" value="HhH_base_excis_C"/>
</dbReference>
<dbReference type="GO" id="GO:0003906">
    <property type="term" value="F:DNA-(apurinic or apyrimidinic site) endonuclease activity"/>
    <property type="evidence" value="ECO:0007669"/>
    <property type="project" value="InterPro"/>
</dbReference>
<dbReference type="EMBL" id="DTAU01000044">
    <property type="protein sequence ID" value="HFQ78483.1"/>
    <property type="molecule type" value="Genomic_DNA"/>
</dbReference>
<dbReference type="GO" id="GO:0006281">
    <property type="term" value="P:DNA repair"/>
    <property type="evidence" value="ECO:0007669"/>
    <property type="project" value="InterPro"/>
</dbReference>
<protein>
    <submittedName>
        <fullName evidence="2">N-glycosylase/DNA lyase</fullName>
    </submittedName>
</protein>
<dbReference type="SUPFAM" id="SSF48150">
    <property type="entry name" value="DNA-glycosylase"/>
    <property type="match status" value="1"/>
</dbReference>
<evidence type="ECO:0000313" key="2">
    <source>
        <dbReference type="EMBL" id="HGT98878.1"/>
    </source>
</evidence>
<comment type="caution">
    <text evidence="2">The sequence shown here is derived from an EMBL/GenBank/DDBJ whole genome shotgun (WGS) entry which is preliminary data.</text>
</comment>
<dbReference type="GO" id="GO:0016829">
    <property type="term" value="F:lyase activity"/>
    <property type="evidence" value="ECO:0007669"/>
    <property type="project" value="UniProtKB-KW"/>
</dbReference>
<sequence length="284" mass="33543">MIMIIVDRDRIESVAQMFKSIGIENVSTFENIDPQYLSIMKAIAMCKSDNLIYAFYINALVTYKLKTKGEYFWKKFTEFIVENCDKLKDVQQLLNLIKEFTYRYNNYAYENKLKRIMKIGNCLDVLDYTTSTHYLELARKTSECLKISYKYKTVVFSIKIVYYFHKAQGMRSILPFELPIPVDRRVTYISFTSGMIDVVHQTLNKDMVSLIMKKADVIRDAWNSVATISHIPPLHIDAVLWYLGKYGYINNRRSIIEEVQKNLYIIDKKIVEKLVNELYFRLPE</sequence>
<name>A0A7J3MZ92_9CREN</name>
<reference evidence="2" key="1">
    <citation type="journal article" date="2020" name="mSystems">
        <title>Genome- and Community-Level Interaction Insights into Carbon Utilization and Element Cycling Functions of Hydrothermarchaeota in Hydrothermal Sediment.</title>
        <authorList>
            <person name="Zhou Z."/>
            <person name="Liu Y."/>
            <person name="Xu W."/>
            <person name="Pan J."/>
            <person name="Luo Z.H."/>
            <person name="Li M."/>
        </authorList>
    </citation>
    <scope>NUCLEOTIDE SEQUENCE [LARGE SCALE GENOMIC DNA]</scope>
    <source>
        <strain evidence="1">SpSt-629</strain>
        <strain evidence="2">SpSt-688</strain>
    </source>
</reference>
<dbReference type="InterPro" id="IPR015254">
    <property type="entry name" value="AGOG-like"/>
</dbReference>
<gene>
    <name evidence="1" type="ORF">ENT99_02115</name>
    <name evidence="2" type="ORF">ENU64_05565</name>
</gene>
<dbReference type="AlphaFoldDB" id="A0A7J3MZ92"/>
<dbReference type="Gene3D" id="1.10.340.30">
    <property type="entry name" value="Hypothetical protein, domain 2"/>
    <property type="match status" value="1"/>
</dbReference>
<dbReference type="Gene3D" id="1.10.1670.10">
    <property type="entry name" value="Helix-hairpin-Helix base-excision DNA repair enzymes (C-terminal)"/>
    <property type="match status" value="1"/>
</dbReference>
<proteinExistence type="predicted"/>
<dbReference type="Pfam" id="PF09171">
    <property type="entry name" value="AGOG"/>
    <property type="match status" value="1"/>
</dbReference>
<accession>A0A7J3MZ92</accession>